<dbReference type="AlphaFoldDB" id="A0A168NE12"/>
<feature type="compositionally biased region" description="Low complexity" evidence="3">
    <location>
        <begin position="584"/>
        <end position="601"/>
    </location>
</feature>
<dbReference type="Gene3D" id="1.10.840.10">
    <property type="entry name" value="Ras guanine-nucleotide exchange factors catalytic domain"/>
    <property type="match status" value="1"/>
</dbReference>
<feature type="region of interest" description="Disordered" evidence="3">
    <location>
        <begin position="965"/>
        <end position="992"/>
    </location>
</feature>
<dbReference type="SMART" id="SM00147">
    <property type="entry name" value="RasGEF"/>
    <property type="match status" value="1"/>
</dbReference>
<dbReference type="Pfam" id="PF00618">
    <property type="entry name" value="RasGEF_N"/>
    <property type="match status" value="1"/>
</dbReference>
<evidence type="ECO:0008006" key="8">
    <source>
        <dbReference type="Google" id="ProtNLM"/>
    </source>
</evidence>
<dbReference type="Proteomes" id="UP000078561">
    <property type="component" value="Unassembled WGS sequence"/>
</dbReference>
<evidence type="ECO:0000313" key="7">
    <source>
        <dbReference type="Proteomes" id="UP000078561"/>
    </source>
</evidence>
<feature type="region of interest" description="Disordered" evidence="3">
    <location>
        <begin position="442"/>
        <end position="513"/>
    </location>
</feature>
<accession>A0A168NE12</accession>
<feature type="compositionally biased region" description="Pro residues" evidence="3">
    <location>
        <begin position="973"/>
        <end position="992"/>
    </location>
</feature>
<evidence type="ECO:0000259" key="4">
    <source>
        <dbReference type="PROSITE" id="PS50009"/>
    </source>
</evidence>
<proteinExistence type="predicted"/>
<feature type="compositionally biased region" description="Polar residues" evidence="3">
    <location>
        <begin position="484"/>
        <end position="513"/>
    </location>
</feature>
<keyword evidence="1 2" id="KW-0344">Guanine-nucleotide releasing factor</keyword>
<feature type="compositionally biased region" description="Low complexity" evidence="3">
    <location>
        <begin position="259"/>
        <end position="269"/>
    </location>
</feature>
<dbReference type="InterPro" id="IPR001895">
    <property type="entry name" value="RASGEF_cat_dom"/>
</dbReference>
<dbReference type="Pfam" id="PF00617">
    <property type="entry name" value="RasGEF"/>
    <property type="match status" value="1"/>
</dbReference>
<dbReference type="InterPro" id="IPR019804">
    <property type="entry name" value="Ras_G-nucl-exch_fac_CS"/>
</dbReference>
<dbReference type="InterPro" id="IPR023578">
    <property type="entry name" value="Ras_GEF_dom_sf"/>
</dbReference>
<feature type="compositionally biased region" description="Polar residues" evidence="3">
    <location>
        <begin position="224"/>
        <end position="236"/>
    </location>
</feature>
<feature type="compositionally biased region" description="Low complexity" evidence="3">
    <location>
        <begin position="237"/>
        <end position="252"/>
    </location>
</feature>
<dbReference type="GO" id="GO:0005085">
    <property type="term" value="F:guanyl-nucleotide exchange factor activity"/>
    <property type="evidence" value="ECO:0007669"/>
    <property type="project" value="UniProtKB-KW"/>
</dbReference>
<feature type="region of interest" description="Disordered" evidence="3">
    <location>
        <begin position="638"/>
        <end position="686"/>
    </location>
</feature>
<dbReference type="PROSITE" id="PS00720">
    <property type="entry name" value="RASGEF"/>
    <property type="match status" value="1"/>
</dbReference>
<dbReference type="InterPro" id="IPR000651">
    <property type="entry name" value="Ras-like_Gua-exchang_fac_N"/>
</dbReference>
<reference evidence="6" key="1">
    <citation type="submission" date="2016-04" db="EMBL/GenBank/DDBJ databases">
        <authorList>
            <person name="Evans L.H."/>
            <person name="Alamgir A."/>
            <person name="Owens N."/>
            <person name="Weber N.D."/>
            <person name="Virtaneva K."/>
            <person name="Barbian K."/>
            <person name="Babar A."/>
            <person name="Rosenke K."/>
        </authorList>
    </citation>
    <scope>NUCLEOTIDE SEQUENCE [LARGE SCALE GENOMIC DNA]</scope>
    <source>
        <strain evidence="6">CBS 101.48</strain>
    </source>
</reference>
<evidence type="ECO:0000256" key="1">
    <source>
        <dbReference type="ARBA" id="ARBA00022658"/>
    </source>
</evidence>
<feature type="compositionally biased region" description="Low complexity" evidence="3">
    <location>
        <begin position="638"/>
        <end position="647"/>
    </location>
</feature>
<dbReference type="PROSITE" id="PS50009">
    <property type="entry name" value="RASGEF_CAT"/>
    <property type="match status" value="1"/>
</dbReference>
<evidence type="ECO:0000259" key="5">
    <source>
        <dbReference type="PROSITE" id="PS50212"/>
    </source>
</evidence>
<dbReference type="SMART" id="SM00229">
    <property type="entry name" value="RasGEFN"/>
    <property type="match status" value="1"/>
</dbReference>
<evidence type="ECO:0000256" key="3">
    <source>
        <dbReference type="SAM" id="MobiDB-lite"/>
    </source>
</evidence>
<keyword evidence="7" id="KW-1185">Reference proteome</keyword>
<gene>
    <name evidence="6" type="primary">ABSGL_06040.1 scaffold 7611</name>
</gene>
<dbReference type="CDD" id="cd06224">
    <property type="entry name" value="REM"/>
    <property type="match status" value="1"/>
</dbReference>
<dbReference type="PROSITE" id="PS50212">
    <property type="entry name" value="RASGEF_NTER"/>
    <property type="match status" value="1"/>
</dbReference>
<feature type="domain" description="Ras-GEF" evidence="4">
    <location>
        <begin position="997"/>
        <end position="1252"/>
    </location>
</feature>
<dbReference type="InterPro" id="IPR036964">
    <property type="entry name" value="RASGEF_cat_dom_sf"/>
</dbReference>
<dbReference type="InParanoid" id="A0A168NE12"/>
<dbReference type="GO" id="GO:0005886">
    <property type="term" value="C:plasma membrane"/>
    <property type="evidence" value="ECO:0007669"/>
    <property type="project" value="TreeGrafter"/>
</dbReference>
<feature type="region of interest" description="Disordered" evidence="3">
    <location>
        <begin position="302"/>
        <end position="368"/>
    </location>
</feature>
<sequence length="1272" mass="141618">MDLMTSNRSSSTVMSTTMIKMMTTSTILLSVVRTMMALSLPVHNGSSHQKRDNENNQAWKDSDWTVDALFRGNQQKTPTGQKLGSDPLASLVEFDMMMISKTIDDLKIRIMNNTTDSFTVKRSLDAKHHQNTFWHTEGSNANKVSINLKKHLLHAPTCLFSHPSSTNGFQGLPYFNWTAESCSKNSSSVKHHHRLSGSNLPTTMDELFSTTFTPRSWCWEDKSGQSPNNPIINNETHQYQQQKHKQQQQQLKPHPPPSKSTTPSIKSGKSIKIFFSSQGRGSLSKPSSTTAKIRGGLKGFFHLTTPKHESTSNRSSIASISTTNSSSTANSIHEQNHQSSTKQQSLKSTSSHDSLFLPLPKKPSKDSFAHQADDIINSSNDTFGELTTSSQDTDSTPIKLVTIQAKQRKRSSVQLLVSPTTKNTDIRMFYDRPLSLSMVPIEKQQKQQHQQHQQALPSPPPSATLSETTSSFNHCQLDKAEETATATEQQSDLGTSRGRTFSFSHGSHANNDNSLYISTQSQRRHHRLAHQRSVSPTVVSIHTEHAEPTFIRATTPSAISQPIPMTTSSSTTIRLGGDMAPGQTFSPSSTSPKATKPPTTTGVTREHLLKVKNRQGLKSYRSDSDLGRLKSIFMPSASISTNSNSSAKYQRKEVPTKPPTTCSSSTIKPPLSSPPPLSHSSSLQSLSSMLRPLAPQRTPSTRVVHKSSCSNLKEIHDPQLPTITTTSSTKLDSSPWNLLRHVRKNSSMTSLKRSAASLIQETEHFTKYGPFAENTINNSSEGSVLHLSENGQDVLVMEMVGGRFQVVAGTCEKLFIKLADETTQGKKCIKWRELKSLISLSVLDFSYVDAYVLNHADFTTSEEFLENLMARFHIEPQPGETDYFKKWQRCIQIKVLNIISRWIKLQYQDFVNNPILLVRLQAFISGDITRGGFMAEASNIKGLLHDQVSQHSEKRLSILRTELHRRHQQPIQPHRPPAPPSSMSDPPLPPSPVLSLDAKDMAQYLTLADFYLLKCITANDFLHGSWRRNKIQTSPRSNPCCHDDDDYIHLMTKRANMLGGWTKSEIRIQQTTKNRTVALKKMVEIASLCLEWNNFHTSMIIIASLLDPCIQKLDAWAGLSSRDLHTYQHMVKLLDVSNNMGTYRQALGKAKSPTVPFFPLLLKDLTFFMDGNPTYLSSATISTPAPPPALTTELINFAKYRSLTRCVHGILRATSKLYSFATDLGPWLFLQQDLVTDSSLPLDRTAILLEQRIRSANTSHSCGSSSLGHAGS</sequence>
<feature type="domain" description="N-terminal Ras-GEF" evidence="5">
    <location>
        <begin position="802"/>
        <end position="948"/>
    </location>
</feature>
<dbReference type="PANTHER" id="PTHR23113:SF368">
    <property type="entry name" value="CELL DIVISION CONTROL PROTEIN 25"/>
    <property type="match status" value="1"/>
</dbReference>
<dbReference type="EMBL" id="LT553181">
    <property type="protein sequence ID" value="SAM00359.1"/>
    <property type="molecule type" value="Genomic_DNA"/>
</dbReference>
<evidence type="ECO:0000313" key="6">
    <source>
        <dbReference type="EMBL" id="SAM00359.1"/>
    </source>
</evidence>
<organism evidence="6">
    <name type="scientific">Absidia glauca</name>
    <name type="common">Pin mould</name>
    <dbReference type="NCBI Taxonomy" id="4829"/>
    <lineage>
        <taxon>Eukaryota</taxon>
        <taxon>Fungi</taxon>
        <taxon>Fungi incertae sedis</taxon>
        <taxon>Mucoromycota</taxon>
        <taxon>Mucoromycotina</taxon>
        <taxon>Mucoromycetes</taxon>
        <taxon>Mucorales</taxon>
        <taxon>Cunninghamellaceae</taxon>
        <taxon>Absidia</taxon>
    </lineage>
</organism>
<dbReference type="InterPro" id="IPR008937">
    <property type="entry name" value="Ras-like_GEF"/>
</dbReference>
<evidence type="ECO:0000256" key="2">
    <source>
        <dbReference type="PROSITE-ProRule" id="PRU00168"/>
    </source>
</evidence>
<dbReference type="SUPFAM" id="SSF48366">
    <property type="entry name" value="Ras GEF"/>
    <property type="match status" value="1"/>
</dbReference>
<dbReference type="GO" id="GO:0007265">
    <property type="term" value="P:Ras protein signal transduction"/>
    <property type="evidence" value="ECO:0007669"/>
    <property type="project" value="TreeGrafter"/>
</dbReference>
<feature type="compositionally biased region" description="Low complexity" evidence="3">
    <location>
        <begin position="447"/>
        <end position="456"/>
    </location>
</feature>
<dbReference type="STRING" id="4829.A0A168NE12"/>
<feature type="compositionally biased region" description="Low complexity" evidence="3">
    <location>
        <begin position="312"/>
        <end position="351"/>
    </location>
</feature>
<dbReference type="Gene3D" id="1.20.870.10">
    <property type="entry name" value="Son of sevenless (SoS) protein Chain: S domain 1"/>
    <property type="match status" value="1"/>
</dbReference>
<name>A0A168NE12_ABSGL</name>
<feature type="region of interest" description="Disordered" evidence="3">
    <location>
        <begin position="223"/>
        <end position="269"/>
    </location>
</feature>
<feature type="compositionally biased region" description="Low complexity" evidence="3">
    <location>
        <begin position="659"/>
        <end position="670"/>
    </location>
</feature>
<dbReference type="PANTHER" id="PTHR23113">
    <property type="entry name" value="GUANINE NUCLEOTIDE EXCHANGE FACTOR"/>
    <property type="match status" value="1"/>
</dbReference>
<protein>
    <recommendedName>
        <fullName evidence="8">Ras-GEF domain-containing protein</fullName>
    </recommendedName>
</protein>
<feature type="region of interest" description="Disordered" evidence="3">
    <location>
        <begin position="575"/>
        <end position="622"/>
    </location>
</feature>
<dbReference type="OrthoDB" id="546434at2759"/>